<proteinExistence type="predicted"/>
<evidence type="ECO:0000313" key="1">
    <source>
        <dbReference type="Proteomes" id="UP000887565"/>
    </source>
</evidence>
<keyword evidence="1" id="KW-1185">Reference proteome</keyword>
<dbReference type="AlphaFoldDB" id="A0A915KJS3"/>
<reference evidence="2" key="1">
    <citation type="submission" date="2022-11" db="UniProtKB">
        <authorList>
            <consortium name="WormBaseParasite"/>
        </authorList>
    </citation>
    <scope>IDENTIFICATION</scope>
</reference>
<organism evidence="1 2">
    <name type="scientific">Romanomermis culicivorax</name>
    <name type="common">Nematode worm</name>
    <dbReference type="NCBI Taxonomy" id="13658"/>
    <lineage>
        <taxon>Eukaryota</taxon>
        <taxon>Metazoa</taxon>
        <taxon>Ecdysozoa</taxon>
        <taxon>Nematoda</taxon>
        <taxon>Enoplea</taxon>
        <taxon>Dorylaimia</taxon>
        <taxon>Mermithida</taxon>
        <taxon>Mermithoidea</taxon>
        <taxon>Mermithidae</taxon>
        <taxon>Romanomermis</taxon>
    </lineage>
</organism>
<name>A0A915KJS3_ROMCU</name>
<accession>A0A915KJS3</accession>
<dbReference type="WBParaSite" id="nRc.2.0.1.t38261-RA">
    <property type="protein sequence ID" value="nRc.2.0.1.t38261-RA"/>
    <property type="gene ID" value="nRc.2.0.1.g38261"/>
</dbReference>
<sequence>MVLKGFLGVARAIQPWASVEVGVTMPQPGLDKNCGVWNQFLGATQRAPGRCDHLATRTQQKWPGSEAINWLKHQSYGWNAVCYHRGSPLLKGLRGGARDVQPLANVDVDVTISEPGLIQKWPGS</sequence>
<dbReference type="Proteomes" id="UP000887565">
    <property type="component" value="Unplaced"/>
</dbReference>
<evidence type="ECO:0000313" key="2">
    <source>
        <dbReference type="WBParaSite" id="nRc.2.0.1.t38261-RA"/>
    </source>
</evidence>
<protein>
    <submittedName>
        <fullName evidence="2">Uncharacterized protein</fullName>
    </submittedName>
</protein>